<protein>
    <submittedName>
        <fullName evidence="8">Enoyl-CoA hydratase/isomerase</fullName>
    </submittedName>
</protein>
<feature type="compositionally biased region" description="Low complexity" evidence="6">
    <location>
        <begin position="101"/>
        <end position="124"/>
    </location>
</feature>
<keyword evidence="5 8" id="KW-0413">Isomerase</keyword>
<keyword evidence="7" id="KW-1133">Transmembrane helix</keyword>
<dbReference type="EMBL" id="DF238767">
    <property type="protein sequence ID" value="GAC92665.1"/>
    <property type="molecule type" value="Genomic_DNA"/>
</dbReference>
<evidence type="ECO:0000256" key="1">
    <source>
        <dbReference type="ARBA" id="ARBA00005005"/>
    </source>
</evidence>
<evidence type="ECO:0000256" key="7">
    <source>
        <dbReference type="SAM" id="Phobius"/>
    </source>
</evidence>
<feature type="compositionally biased region" description="Low complexity" evidence="6">
    <location>
        <begin position="12"/>
        <end position="26"/>
    </location>
</feature>
<dbReference type="FunFam" id="1.10.12.10:FF:000004">
    <property type="entry name" value="Delta3,5-delta2,4-dienoyl-CoA isomerase"/>
    <property type="match status" value="1"/>
</dbReference>
<dbReference type="GO" id="GO:0005739">
    <property type="term" value="C:mitochondrion"/>
    <property type="evidence" value="ECO:0007669"/>
    <property type="project" value="TreeGrafter"/>
</dbReference>
<dbReference type="STRING" id="1305764.R9P3I1"/>
<accession>R9P3I1</accession>
<reference evidence="9" key="1">
    <citation type="journal article" date="2013" name="Genome Announc.">
        <title>Draft genome sequence of the basidiomycetous yeast-like fungus Pseudozyma hubeiensis SY62, which produces an abundant amount of the biosurfactant mannosylerythritol lipids.</title>
        <authorList>
            <person name="Konishi M."/>
            <person name="Hatada Y."/>
            <person name="Horiuchi J."/>
        </authorList>
    </citation>
    <scope>NUCLEOTIDE SEQUENCE [LARGE SCALE GENOMIC DNA]</scope>
    <source>
        <strain evidence="9">SY62</strain>
    </source>
</reference>
<dbReference type="eggNOG" id="KOG1681">
    <property type="taxonomic scope" value="Eukaryota"/>
</dbReference>
<sequence>MLASASRRNMHRASASRALISRRLNSTSANAQAPRPRTTPKGQGLDQPKAIFWGWAALIVVAGFGYFTVKSNNTAKKREYMIKQGQQLREQREAVADADQPAATSSPVPAPAHAHSSSTPHPALQTPTTITTTVICPFDPLLTSSTDSNMSFPQPYPTYSDAKYHKLTLAADGVLMLSFNRPPVNAWIDPKWQELTSILRKVRDDPLVSAIVVAGEGRCFTAGLDLNSQSLGEVIAEAPDAARKAFAMRAHLRDFQEAISWFEYVEKPVIAAAHGVAFGLAIDIMSACDVRYATKTTRFSIKEVDAGLAADIGTLQRFPKIVGNDSLARELCYTAREFDAAEAREIGFLSKVIDGGREEVVGKFQVDSDGGWTRDKLLMFSPVCECDPATAVKTASEIASKSPVAVRGTKIYLLHSRDHGVEEGLRFVQAFNSALLQSDDMPVAMLSVMQKKTPKFAKL</sequence>
<evidence type="ECO:0000256" key="4">
    <source>
        <dbReference type="ARBA" id="ARBA00023098"/>
    </source>
</evidence>
<dbReference type="GO" id="GO:0051750">
    <property type="term" value="F:delta(3,5)-delta(2,4)-dienoyl-CoA isomerase activity"/>
    <property type="evidence" value="ECO:0007669"/>
    <property type="project" value="TreeGrafter"/>
</dbReference>
<dbReference type="InterPro" id="IPR045002">
    <property type="entry name" value="Ech1-like"/>
</dbReference>
<gene>
    <name evidence="8" type="ORF">PHSY_000219</name>
</gene>
<feature type="region of interest" description="Disordered" evidence="6">
    <location>
        <begin position="1"/>
        <end position="45"/>
    </location>
</feature>
<feature type="transmembrane region" description="Helical" evidence="7">
    <location>
        <begin position="50"/>
        <end position="69"/>
    </location>
</feature>
<keyword evidence="4" id="KW-0443">Lipid metabolism</keyword>
<dbReference type="GO" id="GO:0006635">
    <property type="term" value="P:fatty acid beta-oxidation"/>
    <property type="evidence" value="ECO:0007669"/>
    <property type="project" value="UniProtKB-UniPathway"/>
</dbReference>
<dbReference type="InterPro" id="IPR029045">
    <property type="entry name" value="ClpP/crotonase-like_dom_sf"/>
</dbReference>
<dbReference type="HOGENOM" id="CLU_009834_7_0_1"/>
<evidence type="ECO:0000256" key="2">
    <source>
        <dbReference type="ARBA" id="ARBA00005254"/>
    </source>
</evidence>
<organism evidence="8 9">
    <name type="scientific">Pseudozyma hubeiensis (strain SY62)</name>
    <name type="common">Yeast</name>
    <dbReference type="NCBI Taxonomy" id="1305764"/>
    <lineage>
        <taxon>Eukaryota</taxon>
        <taxon>Fungi</taxon>
        <taxon>Dikarya</taxon>
        <taxon>Basidiomycota</taxon>
        <taxon>Ustilaginomycotina</taxon>
        <taxon>Ustilaginomycetes</taxon>
        <taxon>Ustilaginales</taxon>
        <taxon>Ustilaginaceae</taxon>
        <taxon>Pseudozyma</taxon>
    </lineage>
</organism>
<comment type="similarity">
    <text evidence="2">Belongs to the enoyl-CoA hydratase/isomerase family.</text>
</comment>
<dbReference type="InterPro" id="IPR001753">
    <property type="entry name" value="Enoyl-CoA_hydra/iso"/>
</dbReference>
<feature type="region of interest" description="Disordered" evidence="6">
    <location>
        <begin position="86"/>
        <end position="124"/>
    </location>
</feature>
<dbReference type="Pfam" id="PF00378">
    <property type="entry name" value="ECH_1"/>
    <property type="match status" value="1"/>
</dbReference>
<dbReference type="GeneID" id="24105531"/>
<dbReference type="OrthoDB" id="14970at2759"/>
<dbReference type="AlphaFoldDB" id="R9P3I1"/>
<keyword evidence="3" id="KW-0276">Fatty acid metabolism</keyword>
<keyword evidence="9" id="KW-1185">Reference proteome</keyword>
<evidence type="ECO:0000313" key="8">
    <source>
        <dbReference type="EMBL" id="GAC92665.1"/>
    </source>
</evidence>
<evidence type="ECO:0000256" key="5">
    <source>
        <dbReference type="ARBA" id="ARBA00023235"/>
    </source>
</evidence>
<name>R9P3I1_PSEHS</name>
<dbReference type="Proteomes" id="UP000014071">
    <property type="component" value="Unassembled WGS sequence"/>
</dbReference>
<dbReference type="RefSeq" id="XP_012186252.1">
    <property type="nucleotide sequence ID" value="XM_012330862.1"/>
</dbReference>
<dbReference type="UniPathway" id="UPA00659"/>
<dbReference type="PANTHER" id="PTHR43149">
    <property type="entry name" value="ENOYL-COA HYDRATASE"/>
    <property type="match status" value="1"/>
</dbReference>
<evidence type="ECO:0000313" key="9">
    <source>
        <dbReference type="Proteomes" id="UP000014071"/>
    </source>
</evidence>
<comment type="pathway">
    <text evidence="1">Lipid metabolism; fatty acid beta-oxidation.</text>
</comment>
<dbReference type="CDD" id="cd06558">
    <property type="entry name" value="crotonase-like"/>
    <property type="match status" value="1"/>
</dbReference>
<evidence type="ECO:0000256" key="3">
    <source>
        <dbReference type="ARBA" id="ARBA00022832"/>
    </source>
</evidence>
<keyword evidence="7" id="KW-0812">Transmembrane</keyword>
<dbReference type="PANTHER" id="PTHR43149:SF1">
    <property type="entry name" value="DELTA(3,5)-DELTA(2,4)-DIENOYL-COA ISOMERASE, MITOCHONDRIAL"/>
    <property type="match status" value="1"/>
</dbReference>
<dbReference type="Gene3D" id="3.90.226.10">
    <property type="entry name" value="2-enoyl-CoA Hydratase, Chain A, domain 1"/>
    <property type="match status" value="1"/>
</dbReference>
<keyword evidence="7" id="KW-0472">Membrane</keyword>
<proteinExistence type="inferred from homology"/>
<dbReference type="InterPro" id="IPR014748">
    <property type="entry name" value="Enoyl-CoA_hydra_C"/>
</dbReference>
<evidence type="ECO:0000256" key="6">
    <source>
        <dbReference type="SAM" id="MobiDB-lite"/>
    </source>
</evidence>
<dbReference type="SUPFAM" id="SSF52096">
    <property type="entry name" value="ClpP/crotonase"/>
    <property type="match status" value="1"/>
</dbReference>
<dbReference type="Gene3D" id="1.10.12.10">
    <property type="entry name" value="Lyase 2-enoyl-coa Hydratase, Chain A, domain 2"/>
    <property type="match status" value="1"/>
</dbReference>